<evidence type="ECO:0000313" key="4">
    <source>
        <dbReference type="Proteomes" id="UP000321749"/>
    </source>
</evidence>
<dbReference type="SMART" id="SM00507">
    <property type="entry name" value="HNHc"/>
    <property type="match status" value="1"/>
</dbReference>
<dbReference type="AlphaFoldDB" id="A0AA87USJ2"/>
<evidence type="ECO:0000313" key="3">
    <source>
        <dbReference type="EMBL" id="GEK80445.1"/>
    </source>
</evidence>
<gene>
    <name evidence="3" type="ORF">ABA31_17960</name>
</gene>
<keyword evidence="4" id="KW-1185">Reference proteome</keyword>
<name>A0AA87USJ2_9MICO</name>
<dbReference type="Proteomes" id="UP000321749">
    <property type="component" value="Unassembled WGS sequence"/>
</dbReference>
<reference evidence="3 4" key="1">
    <citation type="submission" date="2019-07" db="EMBL/GenBank/DDBJ databases">
        <title>Whole genome shotgun sequence of Agrococcus baldri NBRC 103055.</title>
        <authorList>
            <person name="Hosoyama A."/>
            <person name="Uohara A."/>
            <person name="Ohji S."/>
            <person name="Ichikawa N."/>
        </authorList>
    </citation>
    <scope>NUCLEOTIDE SEQUENCE [LARGE SCALE GENOMIC DNA]</scope>
    <source>
        <strain evidence="3 4">NBRC 103055</strain>
    </source>
</reference>
<dbReference type="Gene3D" id="1.10.30.50">
    <property type="match status" value="1"/>
</dbReference>
<evidence type="ECO:0000256" key="1">
    <source>
        <dbReference type="SAM" id="MobiDB-lite"/>
    </source>
</evidence>
<accession>A0AA87USJ2</accession>
<feature type="region of interest" description="Disordered" evidence="1">
    <location>
        <begin position="238"/>
        <end position="257"/>
    </location>
</feature>
<feature type="region of interest" description="Disordered" evidence="1">
    <location>
        <begin position="518"/>
        <end position="545"/>
    </location>
</feature>
<evidence type="ECO:0000259" key="2">
    <source>
        <dbReference type="SMART" id="SM00507"/>
    </source>
</evidence>
<dbReference type="CDD" id="cd00085">
    <property type="entry name" value="HNHc"/>
    <property type="match status" value="1"/>
</dbReference>
<dbReference type="Pfam" id="PF02720">
    <property type="entry name" value="DUF222"/>
    <property type="match status" value="1"/>
</dbReference>
<feature type="domain" description="HNH nuclease" evidence="2">
    <location>
        <begin position="389"/>
        <end position="441"/>
    </location>
</feature>
<dbReference type="Pfam" id="PF13391">
    <property type="entry name" value="HNH_2"/>
    <property type="match status" value="1"/>
</dbReference>
<dbReference type="InterPro" id="IPR003615">
    <property type="entry name" value="HNH_nuc"/>
</dbReference>
<comment type="caution">
    <text evidence="3">The sequence shown here is derived from an EMBL/GenBank/DDBJ whole genome shotgun (WGS) entry which is preliminary data.</text>
</comment>
<protein>
    <recommendedName>
        <fullName evidence="2">HNH nuclease domain-containing protein</fullName>
    </recommendedName>
</protein>
<organism evidence="3 4">
    <name type="scientific">Agrococcus baldri</name>
    <dbReference type="NCBI Taxonomy" id="153730"/>
    <lineage>
        <taxon>Bacteria</taxon>
        <taxon>Bacillati</taxon>
        <taxon>Actinomycetota</taxon>
        <taxon>Actinomycetes</taxon>
        <taxon>Micrococcales</taxon>
        <taxon>Microbacteriaceae</taxon>
        <taxon>Agrococcus</taxon>
    </lineage>
</organism>
<sequence length="577" mass="60424">MVDAARAVLSARALLERSSSFSLASDELVTGLLGGIAELTRVVDALQVRLAAQLAERSRGPADQALCKKLGARSAKEAIAAAFGSRSREAADLLALAAATTATVGVSGGDVAARYPRVGQALGEGELSLPQALAIVQVLEPAAPRADLGELAWAEGALVDAATDADGPLGPELLTVQGRVYAALLDPDGLLPDAERQQELRSLTIGTRRDGMIRTVLISPPEDGALLKSVRDAWTGPRAKVRFQETDGPESTDDGPIEHADGCDGQGCEGCGRTRALSDGEATDERTLAQKGHDVMLGIVRAAAMAPGAPTAGGAPATLVLTGTIAAYEAYLQGSRHRDAFLRIEHTGDVLPIEWVEGLLCSGDVQLGIADEHHHPLALGREQRLFTPAQRRALAQRDQGCAVRGCGMPPSWCEAHHVRPWQAGGTTDVDNGILLCSHHHHEVHAGRLRIERVGQAPGRWRIVSQARVARVGRGAWIDDVVAASLDEGAAEAAATAAHAARAAAGGGSMAAAAPPSLAVRIPEPPPAGPTALERIGSPHEPPATRAERCMRARLRRRTSARCGGGFDLRQMQVVLRR</sequence>
<dbReference type="EMBL" id="BJUU01000010">
    <property type="protein sequence ID" value="GEK80445.1"/>
    <property type="molecule type" value="Genomic_DNA"/>
</dbReference>
<dbReference type="InterPro" id="IPR003870">
    <property type="entry name" value="DUF222"/>
</dbReference>
<proteinExistence type="predicted"/>